<dbReference type="Proteomes" id="UP000002035">
    <property type="component" value="Unassembled WGS sequence"/>
</dbReference>
<protein>
    <recommendedName>
        <fullName evidence="2">Methyltransferase type 11 domain-containing protein</fullName>
    </recommendedName>
</protein>
<dbReference type="eggNOG" id="KOG1270">
    <property type="taxonomic scope" value="Eukaryota"/>
</dbReference>
<keyword evidence="4" id="KW-1185">Reference proteome</keyword>
<dbReference type="CDD" id="cd02440">
    <property type="entry name" value="AdoMet_MTases"/>
    <property type="match status" value="1"/>
</dbReference>
<dbReference type="STRING" id="554155.C5FWD6"/>
<evidence type="ECO:0000313" key="4">
    <source>
        <dbReference type="Proteomes" id="UP000002035"/>
    </source>
</evidence>
<evidence type="ECO:0000259" key="2">
    <source>
        <dbReference type="Pfam" id="PF08241"/>
    </source>
</evidence>
<proteinExistence type="predicted"/>
<dbReference type="PANTHER" id="PTHR43861">
    <property type="entry name" value="TRANS-ACONITATE 2-METHYLTRANSFERASE-RELATED"/>
    <property type="match status" value="1"/>
</dbReference>
<name>C5FWD6_ARTOC</name>
<dbReference type="AlphaFoldDB" id="C5FWD6"/>
<dbReference type="InterPro" id="IPR029063">
    <property type="entry name" value="SAM-dependent_MTases_sf"/>
</dbReference>
<dbReference type="OrthoDB" id="66144at2759"/>
<feature type="domain" description="Methyltransferase type 11" evidence="2">
    <location>
        <begin position="67"/>
        <end position="171"/>
    </location>
</feature>
<organism evidence="3 4">
    <name type="scientific">Arthroderma otae (strain ATCC MYA-4605 / CBS 113480)</name>
    <name type="common">Microsporum canis</name>
    <dbReference type="NCBI Taxonomy" id="554155"/>
    <lineage>
        <taxon>Eukaryota</taxon>
        <taxon>Fungi</taxon>
        <taxon>Dikarya</taxon>
        <taxon>Ascomycota</taxon>
        <taxon>Pezizomycotina</taxon>
        <taxon>Eurotiomycetes</taxon>
        <taxon>Eurotiomycetidae</taxon>
        <taxon>Onygenales</taxon>
        <taxon>Arthrodermataceae</taxon>
        <taxon>Microsporum</taxon>
    </lineage>
</organism>
<dbReference type="GO" id="GO:0008757">
    <property type="term" value="F:S-adenosylmethionine-dependent methyltransferase activity"/>
    <property type="evidence" value="ECO:0007669"/>
    <property type="project" value="InterPro"/>
</dbReference>
<dbReference type="OMA" id="HTQVNGE"/>
<dbReference type="EMBL" id="DS995706">
    <property type="protein sequence ID" value="EEQ34220.1"/>
    <property type="molecule type" value="Genomic_DNA"/>
</dbReference>
<dbReference type="GeneID" id="9228107"/>
<dbReference type="VEuPathDB" id="FungiDB:MCYG_07039"/>
<reference evidence="4" key="1">
    <citation type="journal article" date="2012" name="MBio">
        <title>Comparative genome analysis of Trichophyton rubrum and related dermatophytes reveals candidate genes involved in infection.</title>
        <authorList>
            <person name="Martinez D.A."/>
            <person name="Oliver B.G."/>
            <person name="Graeser Y."/>
            <person name="Goldberg J.M."/>
            <person name="Li W."/>
            <person name="Martinez-Rossi N.M."/>
            <person name="Monod M."/>
            <person name="Shelest E."/>
            <person name="Barton R.C."/>
            <person name="Birch E."/>
            <person name="Brakhage A.A."/>
            <person name="Chen Z."/>
            <person name="Gurr S.J."/>
            <person name="Heiman D."/>
            <person name="Heitman J."/>
            <person name="Kosti I."/>
            <person name="Rossi A."/>
            <person name="Saif S."/>
            <person name="Samalova M."/>
            <person name="Saunders C.W."/>
            <person name="Shea T."/>
            <person name="Summerbell R.C."/>
            <person name="Xu J."/>
            <person name="Young S."/>
            <person name="Zeng Q."/>
            <person name="Birren B.W."/>
            <person name="Cuomo C.A."/>
            <person name="White T.C."/>
        </authorList>
    </citation>
    <scope>NUCLEOTIDE SEQUENCE [LARGE SCALE GENOMIC DNA]</scope>
    <source>
        <strain evidence="4">ATCC MYA-4605 / CBS 113480</strain>
    </source>
</reference>
<accession>C5FWD6</accession>
<evidence type="ECO:0000313" key="3">
    <source>
        <dbReference type="EMBL" id="EEQ34220.1"/>
    </source>
</evidence>
<keyword evidence="1" id="KW-0808">Transferase</keyword>
<gene>
    <name evidence="3" type="ORF">MCYG_07039</name>
</gene>
<dbReference type="Gene3D" id="3.40.50.150">
    <property type="entry name" value="Vaccinia Virus protein VP39"/>
    <property type="match status" value="1"/>
</dbReference>
<evidence type="ECO:0000256" key="1">
    <source>
        <dbReference type="ARBA" id="ARBA00022679"/>
    </source>
</evidence>
<dbReference type="PANTHER" id="PTHR43861:SF3">
    <property type="entry name" value="PUTATIVE (AFU_ORTHOLOGUE AFUA_2G14390)-RELATED"/>
    <property type="match status" value="1"/>
</dbReference>
<dbReference type="InterPro" id="IPR013216">
    <property type="entry name" value="Methyltransf_11"/>
</dbReference>
<sequence>MCGNHHHHHGHDQNHTQVNGEYWSSAASTVFDNEWVVSCQKQICEHLQENLSWFGIKDGQSGQKMMDYACGEGYISRFFTSYFSKCIGVDVAAGMVEKFNQTARKEGLSEHQIYAVKGNLTESEATSSIAKEEFFNFDLIIIVHALHHVEDPQTLINRFVERLSPGGIVVVADWEKEGKGFNPAKIDHPAAHTVSHSGFTKEEMDGLFSSAGCKESDYTVLKEQMTVPEAWGGKMTLFFAKGRK</sequence>
<dbReference type="RefSeq" id="XP_002845075.1">
    <property type="nucleotide sequence ID" value="XM_002845029.1"/>
</dbReference>
<dbReference type="SUPFAM" id="SSF53335">
    <property type="entry name" value="S-adenosyl-L-methionine-dependent methyltransferases"/>
    <property type="match status" value="1"/>
</dbReference>
<dbReference type="HOGENOM" id="CLU_037990_1_0_1"/>
<dbReference type="Pfam" id="PF08241">
    <property type="entry name" value="Methyltransf_11"/>
    <property type="match status" value="1"/>
</dbReference>